<evidence type="ECO:0000256" key="1">
    <source>
        <dbReference type="SAM" id="Phobius"/>
    </source>
</evidence>
<dbReference type="AlphaFoldDB" id="A0A383CQP1"/>
<feature type="domain" description="DUF6785" evidence="2">
    <location>
        <begin position="11"/>
        <end position="138"/>
    </location>
</feature>
<sequence>MKQQSLSSGLTVRAFLLAMFATVIMAFWTQHSELVIDSPSFNSIHPSVAGFFAVICISLFINPVLKAIRGAWALKQSEMLLIYSILIVTGPVVSIGGVHFFLPTLIAPYYYATPENEYAELFHHAIPSWFGPKETEVI</sequence>
<dbReference type="Pfam" id="PF20581">
    <property type="entry name" value="DUF6785"/>
    <property type="match status" value="1"/>
</dbReference>
<name>A0A383CQP1_9ZZZZ</name>
<dbReference type="EMBL" id="UINC01210609">
    <property type="protein sequence ID" value="SVE34145.1"/>
    <property type="molecule type" value="Genomic_DNA"/>
</dbReference>
<feature type="transmembrane region" description="Helical" evidence="1">
    <location>
        <begin position="12"/>
        <end position="28"/>
    </location>
</feature>
<feature type="non-terminal residue" evidence="3">
    <location>
        <position position="138"/>
    </location>
</feature>
<keyword evidence="1" id="KW-1133">Transmembrane helix</keyword>
<gene>
    <name evidence="3" type="ORF">METZ01_LOCUS486999</name>
</gene>
<feature type="transmembrane region" description="Helical" evidence="1">
    <location>
        <begin position="80"/>
        <end position="102"/>
    </location>
</feature>
<keyword evidence="1" id="KW-0812">Transmembrane</keyword>
<feature type="transmembrane region" description="Helical" evidence="1">
    <location>
        <begin position="48"/>
        <end position="68"/>
    </location>
</feature>
<evidence type="ECO:0000313" key="3">
    <source>
        <dbReference type="EMBL" id="SVE34145.1"/>
    </source>
</evidence>
<evidence type="ECO:0000259" key="2">
    <source>
        <dbReference type="Pfam" id="PF20581"/>
    </source>
</evidence>
<dbReference type="InterPro" id="IPR046712">
    <property type="entry name" value="DUF6785"/>
</dbReference>
<reference evidence="3" key="1">
    <citation type="submission" date="2018-05" db="EMBL/GenBank/DDBJ databases">
        <authorList>
            <person name="Lanie J.A."/>
            <person name="Ng W.-L."/>
            <person name="Kazmierczak K.M."/>
            <person name="Andrzejewski T.M."/>
            <person name="Davidsen T.M."/>
            <person name="Wayne K.J."/>
            <person name="Tettelin H."/>
            <person name="Glass J.I."/>
            <person name="Rusch D."/>
            <person name="Podicherti R."/>
            <person name="Tsui H.-C.T."/>
            <person name="Winkler M.E."/>
        </authorList>
    </citation>
    <scope>NUCLEOTIDE SEQUENCE</scope>
</reference>
<organism evidence="3">
    <name type="scientific">marine metagenome</name>
    <dbReference type="NCBI Taxonomy" id="408172"/>
    <lineage>
        <taxon>unclassified sequences</taxon>
        <taxon>metagenomes</taxon>
        <taxon>ecological metagenomes</taxon>
    </lineage>
</organism>
<keyword evidence="1" id="KW-0472">Membrane</keyword>
<accession>A0A383CQP1</accession>
<protein>
    <recommendedName>
        <fullName evidence="2">DUF6785 domain-containing protein</fullName>
    </recommendedName>
</protein>
<proteinExistence type="predicted"/>